<sequence>MEESYVRTMERKRQNQELYLCFCGYSLCQPGHSFGPAVRPNYIVHYVLKGKGRYQLGGRTYELEKDQGFLIEPNVMTFYEADQADPWTYLWIGFDGTRAKKLLEEMGLTVSMPTFHGDCGEQLLDVVKSMLHCEAEDLPDMLEMESLLYRFFAHLARDLSRQRDMVYPEQQNYYVRTAVEYIQEHYAEDIRVRDIAEHLEISRNYLSTLFQTILHTSPSEYLANFRLTRAKEQLTITALPIGTIASMCGYRDPLVFSKAFKLKTGMTPSQYRKTTREIQHMSIEQMRRKKQF</sequence>
<dbReference type="Gene3D" id="2.60.120.10">
    <property type="entry name" value="Jelly Rolls"/>
    <property type="match status" value="1"/>
</dbReference>
<protein>
    <recommendedName>
        <fullName evidence="4">HTH araC/xylS-type domain-containing protein</fullName>
    </recommendedName>
</protein>
<dbReference type="Gene3D" id="1.10.10.60">
    <property type="entry name" value="Homeodomain-like"/>
    <property type="match status" value="2"/>
</dbReference>
<evidence type="ECO:0000256" key="3">
    <source>
        <dbReference type="ARBA" id="ARBA00023163"/>
    </source>
</evidence>
<organism evidence="5 6">
    <name type="scientific">Butyricicoccus porcorum</name>
    <dbReference type="NCBI Taxonomy" id="1945634"/>
    <lineage>
        <taxon>Bacteria</taxon>
        <taxon>Bacillati</taxon>
        <taxon>Bacillota</taxon>
        <taxon>Clostridia</taxon>
        <taxon>Eubacteriales</taxon>
        <taxon>Butyricicoccaceae</taxon>
        <taxon>Butyricicoccus</taxon>
    </lineage>
</organism>
<dbReference type="PANTHER" id="PTHR43280:SF2">
    <property type="entry name" value="HTH-TYPE TRANSCRIPTIONAL REGULATOR EXSA"/>
    <property type="match status" value="1"/>
</dbReference>
<dbReference type="InterPro" id="IPR009057">
    <property type="entry name" value="Homeodomain-like_sf"/>
</dbReference>
<dbReference type="InterPro" id="IPR018062">
    <property type="entry name" value="HTH_AraC-typ_CS"/>
</dbReference>
<dbReference type="GO" id="GO:0003700">
    <property type="term" value="F:DNA-binding transcription factor activity"/>
    <property type="evidence" value="ECO:0007669"/>
    <property type="project" value="InterPro"/>
</dbReference>
<dbReference type="AlphaFoldDB" id="A0A252F624"/>
<dbReference type="EMBL" id="NHOC01000003">
    <property type="protein sequence ID" value="OUM21227.1"/>
    <property type="molecule type" value="Genomic_DNA"/>
</dbReference>
<dbReference type="SMART" id="SM00342">
    <property type="entry name" value="HTH_ARAC"/>
    <property type="match status" value="1"/>
</dbReference>
<dbReference type="CDD" id="cd06986">
    <property type="entry name" value="cupin_MmsR-like_N"/>
    <property type="match status" value="1"/>
</dbReference>
<dbReference type="PRINTS" id="PR00032">
    <property type="entry name" value="HTHARAC"/>
</dbReference>
<dbReference type="InterPro" id="IPR018060">
    <property type="entry name" value="HTH_AraC"/>
</dbReference>
<keyword evidence="2" id="KW-0238">DNA-binding</keyword>
<gene>
    <name evidence="5" type="ORF">CBW42_04145</name>
</gene>
<keyword evidence="1" id="KW-0805">Transcription regulation</keyword>
<dbReference type="SUPFAM" id="SSF46689">
    <property type="entry name" value="Homeodomain-like"/>
    <property type="match status" value="2"/>
</dbReference>
<dbReference type="PANTHER" id="PTHR43280">
    <property type="entry name" value="ARAC-FAMILY TRANSCRIPTIONAL REGULATOR"/>
    <property type="match status" value="1"/>
</dbReference>
<evidence type="ECO:0000259" key="4">
    <source>
        <dbReference type="PROSITE" id="PS01124"/>
    </source>
</evidence>
<comment type="caution">
    <text evidence="5">The sequence shown here is derived from an EMBL/GenBank/DDBJ whole genome shotgun (WGS) entry which is preliminary data.</text>
</comment>
<dbReference type="Pfam" id="PF12833">
    <property type="entry name" value="HTH_18"/>
    <property type="match status" value="1"/>
</dbReference>
<evidence type="ECO:0000256" key="1">
    <source>
        <dbReference type="ARBA" id="ARBA00023015"/>
    </source>
</evidence>
<dbReference type="Pfam" id="PF02311">
    <property type="entry name" value="AraC_binding"/>
    <property type="match status" value="1"/>
</dbReference>
<dbReference type="InterPro" id="IPR003313">
    <property type="entry name" value="AraC-bd"/>
</dbReference>
<keyword evidence="3" id="KW-0804">Transcription</keyword>
<dbReference type="InterPro" id="IPR014710">
    <property type="entry name" value="RmlC-like_jellyroll"/>
</dbReference>
<dbReference type="InterPro" id="IPR020449">
    <property type="entry name" value="Tscrpt_reg_AraC-type_HTH"/>
</dbReference>
<accession>A0A252F624</accession>
<dbReference type="InterPro" id="IPR037923">
    <property type="entry name" value="HTH-like"/>
</dbReference>
<evidence type="ECO:0000313" key="6">
    <source>
        <dbReference type="Proteomes" id="UP000194903"/>
    </source>
</evidence>
<dbReference type="SUPFAM" id="SSF51215">
    <property type="entry name" value="Regulatory protein AraC"/>
    <property type="match status" value="1"/>
</dbReference>
<dbReference type="OrthoDB" id="9813413at2"/>
<dbReference type="RefSeq" id="WP_087018059.1">
    <property type="nucleotide sequence ID" value="NZ_NHOC01000003.1"/>
</dbReference>
<dbReference type="PROSITE" id="PS01124">
    <property type="entry name" value="HTH_ARAC_FAMILY_2"/>
    <property type="match status" value="1"/>
</dbReference>
<evidence type="ECO:0000313" key="5">
    <source>
        <dbReference type="EMBL" id="OUM21227.1"/>
    </source>
</evidence>
<dbReference type="GO" id="GO:0043565">
    <property type="term" value="F:sequence-specific DNA binding"/>
    <property type="evidence" value="ECO:0007669"/>
    <property type="project" value="InterPro"/>
</dbReference>
<keyword evidence="6" id="KW-1185">Reference proteome</keyword>
<name>A0A252F624_9FIRM</name>
<reference evidence="5 6" key="1">
    <citation type="submission" date="2017-05" db="EMBL/GenBank/DDBJ databases">
        <title>Butyricicoccus porcorum sp. nov. a butyrate-producing bacterium from the swine intestinal tract.</title>
        <authorList>
            <person name="Trachsel J."/>
            <person name="Humphrey S."/>
            <person name="Allen H.K."/>
        </authorList>
    </citation>
    <scope>NUCLEOTIDE SEQUENCE [LARGE SCALE GENOMIC DNA]</scope>
    <source>
        <strain evidence="5">BB10</strain>
    </source>
</reference>
<evidence type="ECO:0000256" key="2">
    <source>
        <dbReference type="ARBA" id="ARBA00023125"/>
    </source>
</evidence>
<dbReference type="Proteomes" id="UP000194903">
    <property type="component" value="Unassembled WGS sequence"/>
</dbReference>
<dbReference type="PROSITE" id="PS00041">
    <property type="entry name" value="HTH_ARAC_FAMILY_1"/>
    <property type="match status" value="1"/>
</dbReference>
<proteinExistence type="predicted"/>
<feature type="domain" description="HTH araC/xylS-type" evidence="4">
    <location>
        <begin position="176"/>
        <end position="274"/>
    </location>
</feature>